<name>A0ABV1A3W8_9TELE</name>
<organism evidence="1 2">
    <name type="scientific">Ameca splendens</name>
    <dbReference type="NCBI Taxonomy" id="208324"/>
    <lineage>
        <taxon>Eukaryota</taxon>
        <taxon>Metazoa</taxon>
        <taxon>Chordata</taxon>
        <taxon>Craniata</taxon>
        <taxon>Vertebrata</taxon>
        <taxon>Euteleostomi</taxon>
        <taxon>Actinopterygii</taxon>
        <taxon>Neopterygii</taxon>
        <taxon>Teleostei</taxon>
        <taxon>Neoteleostei</taxon>
        <taxon>Acanthomorphata</taxon>
        <taxon>Ovalentaria</taxon>
        <taxon>Atherinomorphae</taxon>
        <taxon>Cyprinodontiformes</taxon>
        <taxon>Goodeidae</taxon>
        <taxon>Ameca</taxon>
    </lineage>
</organism>
<comment type="caution">
    <text evidence="1">The sequence shown here is derived from an EMBL/GenBank/DDBJ whole genome shotgun (WGS) entry which is preliminary data.</text>
</comment>
<accession>A0ABV1A3W8</accession>
<evidence type="ECO:0000313" key="1">
    <source>
        <dbReference type="EMBL" id="MEQ2312951.1"/>
    </source>
</evidence>
<evidence type="ECO:0000313" key="2">
    <source>
        <dbReference type="Proteomes" id="UP001469553"/>
    </source>
</evidence>
<keyword evidence="2" id="KW-1185">Reference proteome</keyword>
<dbReference type="EMBL" id="JAHRIP010081116">
    <property type="protein sequence ID" value="MEQ2312951.1"/>
    <property type="molecule type" value="Genomic_DNA"/>
</dbReference>
<dbReference type="Proteomes" id="UP001469553">
    <property type="component" value="Unassembled WGS sequence"/>
</dbReference>
<sequence>MASPPPTCKKAALFTASDFSSIPLATSKVQISESRFRRRKFTNLKMMKRQLVSFQELTRGPFIQKTSLNTSSFKIPKNPSPQSLQGVFYTDTKHWCVLGPLDQLKSSYSFT</sequence>
<proteinExistence type="predicted"/>
<gene>
    <name evidence="1" type="ORF">AMECASPLE_036653</name>
</gene>
<reference evidence="1 2" key="1">
    <citation type="submission" date="2021-06" db="EMBL/GenBank/DDBJ databases">
        <authorList>
            <person name="Palmer J.M."/>
        </authorList>
    </citation>
    <scope>NUCLEOTIDE SEQUENCE [LARGE SCALE GENOMIC DNA]</scope>
    <source>
        <strain evidence="1 2">AS_MEX2019</strain>
        <tissue evidence="1">Muscle</tissue>
    </source>
</reference>
<protein>
    <submittedName>
        <fullName evidence="1">Uncharacterized protein</fullName>
    </submittedName>
</protein>